<accession>A0A7D9M566</accession>
<dbReference type="InterPro" id="IPR000811">
    <property type="entry name" value="Glyco_trans_35"/>
</dbReference>
<dbReference type="AlphaFoldDB" id="A0A7D9M566"/>
<sequence>RVYYLSMEYYMGRSLGNTMVNLGMEGECDEAVYQLGLDLEDLEANEEDAGL</sequence>
<reference evidence="2" key="1">
    <citation type="submission" date="2020-04" db="EMBL/GenBank/DDBJ databases">
        <authorList>
            <person name="Alioto T."/>
            <person name="Alioto T."/>
            <person name="Gomez Garrido J."/>
        </authorList>
    </citation>
    <scope>NUCLEOTIDE SEQUENCE</scope>
    <source>
        <strain evidence="2">A484AB</strain>
    </source>
</reference>
<dbReference type="Gene3D" id="3.40.50.2000">
    <property type="entry name" value="Glycogen Phosphorylase B"/>
    <property type="match status" value="1"/>
</dbReference>
<dbReference type="GO" id="GO:0008184">
    <property type="term" value="F:glycogen phosphorylase activity"/>
    <property type="evidence" value="ECO:0007669"/>
    <property type="project" value="InterPro"/>
</dbReference>
<dbReference type="OrthoDB" id="9215500at2759"/>
<comment type="caution">
    <text evidence="2">The sequence shown here is derived from an EMBL/GenBank/DDBJ whole genome shotgun (WGS) entry which is preliminary data.</text>
</comment>
<dbReference type="PANTHER" id="PTHR11468:SF13">
    <property type="entry name" value="GLYCOGEN PHOSPHORYLASE"/>
    <property type="match status" value="1"/>
</dbReference>
<protein>
    <submittedName>
        <fullName evidence="2">Glycogen phosphorylase</fullName>
    </submittedName>
</protein>
<name>A0A7D9M566_PARCT</name>
<dbReference type="GO" id="GO:0005980">
    <property type="term" value="P:glycogen catabolic process"/>
    <property type="evidence" value="ECO:0007669"/>
    <property type="project" value="TreeGrafter"/>
</dbReference>
<proteinExistence type="inferred from homology"/>
<organism evidence="2 3">
    <name type="scientific">Paramuricea clavata</name>
    <name type="common">Red gorgonian</name>
    <name type="synonym">Violescent sea-whip</name>
    <dbReference type="NCBI Taxonomy" id="317549"/>
    <lineage>
        <taxon>Eukaryota</taxon>
        <taxon>Metazoa</taxon>
        <taxon>Cnidaria</taxon>
        <taxon>Anthozoa</taxon>
        <taxon>Octocorallia</taxon>
        <taxon>Malacalcyonacea</taxon>
        <taxon>Plexauridae</taxon>
        <taxon>Paramuricea</taxon>
    </lineage>
</organism>
<evidence type="ECO:0000313" key="2">
    <source>
        <dbReference type="EMBL" id="CAB4041930.1"/>
    </source>
</evidence>
<gene>
    <name evidence="2" type="ORF">PACLA_8A088139</name>
</gene>
<evidence type="ECO:0000256" key="1">
    <source>
        <dbReference type="ARBA" id="ARBA00006047"/>
    </source>
</evidence>
<dbReference type="GO" id="GO:0005737">
    <property type="term" value="C:cytoplasm"/>
    <property type="evidence" value="ECO:0007669"/>
    <property type="project" value="TreeGrafter"/>
</dbReference>
<dbReference type="PANTHER" id="PTHR11468">
    <property type="entry name" value="GLYCOGEN PHOSPHORYLASE"/>
    <property type="match status" value="1"/>
</dbReference>
<keyword evidence="3" id="KW-1185">Reference proteome</keyword>
<dbReference type="SUPFAM" id="SSF53756">
    <property type="entry name" value="UDP-Glycosyltransferase/glycogen phosphorylase"/>
    <property type="match status" value="1"/>
</dbReference>
<feature type="non-terminal residue" evidence="2">
    <location>
        <position position="1"/>
    </location>
</feature>
<comment type="similarity">
    <text evidence="1">Belongs to the glycogen phosphorylase family.</text>
</comment>
<evidence type="ECO:0000313" key="3">
    <source>
        <dbReference type="Proteomes" id="UP001152795"/>
    </source>
</evidence>
<feature type="non-terminal residue" evidence="2">
    <location>
        <position position="51"/>
    </location>
</feature>
<dbReference type="GO" id="GO:0030170">
    <property type="term" value="F:pyridoxal phosphate binding"/>
    <property type="evidence" value="ECO:0007669"/>
    <property type="project" value="TreeGrafter"/>
</dbReference>
<dbReference type="Proteomes" id="UP001152795">
    <property type="component" value="Unassembled WGS sequence"/>
</dbReference>
<dbReference type="EMBL" id="CACRXK020029171">
    <property type="protein sequence ID" value="CAB4041930.1"/>
    <property type="molecule type" value="Genomic_DNA"/>
</dbReference>